<sequence>MRSHFSQLLHISLDIVSGSVQLAHAQDPGTPHLPVYFSLGWIACTFSSLFGIALGRARSPLLPDYPCKLFNLSHDGHNSYPLESDSLVVGRLFMDLVAREARNKGEDQSHALKISVFAADPHPSDSMQVTGGATHRVGSVVSLAQVAVAVVPCIFKRDPGVLLITLAGLLLVKCCLPKWFVEKQPVHWHSEDIYALTRGKGSRDIIVIVGNGCFLDLDCLAGPPSPSPRHSMALESFKWLPSIWKTMPWSHLPLDSFLTQLAYLLLCVLWMPALLAACVSDADVLGTLALFLVCALGAVRDSRLVEKGPGPAMQDIPLRKIDEFSSGTAMDAIMDFQMAYEKGRPLLREFFPEGLRGEAEERWWDDIDSLDYDLERDKAVHRGRPPRLWRHSYPRRVYHPEKGDTL</sequence>
<reference evidence="2 3" key="1">
    <citation type="submission" date="2023-01" db="EMBL/GenBank/DDBJ databases">
        <title>Analysis of 21 Apiospora genomes using comparative genomics revels a genus with tremendous synthesis potential of carbohydrate active enzymes and secondary metabolites.</title>
        <authorList>
            <person name="Sorensen T."/>
        </authorList>
    </citation>
    <scope>NUCLEOTIDE SEQUENCE [LARGE SCALE GENOMIC DNA]</scope>
    <source>
        <strain evidence="2 3">CBS 20057</strain>
    </source>
</reference>
<dbReference type="EMBL" id="JAQQWI010000006">
    <property type="protein sequence ID" value="KAK8033869.1"/>
    <property type="molecule type" value="Genomic_DNA"/>
</dbReference>
<keyword evidence="3" id="KW-1185">Reference proteome</keyword>
<feature type="signal peptide" evidence="1">
    <location>
        <begin position="1"/>
        <end position="25"/>
    </location>
</feature>
<evidence type="ECO:0000256" key="1">
    <source>
        <dbReference type="SAM" id="SignalP"/>
    </source>
</evidence>
<accession>A0ABR1SHQ6</accession>
<gene>
    <name evidence="2" type="ORF">PG991_003267</name>
</gene>
<keyword evidence="1" id="KW-0732">Signal</keyword>
<name>A0ABR1SHQ6_9PEZI</name>
<proteinExistence type="predicted"/>
<evidence type="ECO:0000313" key="2">
    <source>
        <dbReference type="EMBL" id="KAK8033869.1"/>
    </source>
</evidence>
<protein>
    <submittedName>
        <fullName evidence="2">Uncharacterized protein</fullName>
    </submittedName>
</protein>
<comment type="caution">
    <text evidence="2">The sequence shown here is derived from an EMBL/GenBank/DDBJ whole genome shotgun (WGS) entry which is preliminary data.</text>
</comment>
<organism evidence="2 3">
    <name type="scientific">Apiospora marii</name>
    <dbReference type="NCBI Taxonomy" id="335849"/>
    <lineage>
        <taxon>Eukaryota</taxon>
        <taxon>Fungi</taxon>
        <taxon>Dikarya</taxon>
        <taxon>Ascomycota</taxon>
        <taxon>Pezizomycotina</taxon>
        <taxon>Sordariomycetes</taxon>
        <taxon>Xylariomycetidae</taxon>
        <taxon>Amphisphaeriales</taxon>
        <taxon>Apiosporaceae</taxon>
        <taxon>Apiospora</taxon>
    </lineage>
</organism>
<dbReference type="Proteomes" id="UP001396898">
    <property type="component" value="Unassembled WGS sequence"/>
</dbReference>
<feature type="chain" id="PRO_5047443177" evidence="1">
    <location>
        <begin position="26"/>
        <end position="406"/>
    </location>
</feature>
<evidence type="ECO:0000313" key="3">
    <source>
        <dbReference type="Proteomes" id="UP001396898"/>
    </source>
</evidence>